<proteinExistence type="inferred from homology"/>
<organism evidence="7 8">
    <name type="scientific">Candidatus Staskawiczbacteria bacterium RIFCSPHIGHO2_02_FULL_42_22</name>
    <dbReference type="NCBI Taxonomy" id="1802207"/>
    <lineage>
        <taxon>Bacteria</taxon>
        <taxon>Candidatus Staskawicziibacteriota</taxon>
    </lineage>
</organism>
<comment type="caution">
    <text evidence="7">The sequence shown here is derived from an EMBL/GenBank/DDBJ whole genome shotgun (WGS) entry which is preliminary data.</text>
</comment>
<dbReference type="GO" id="GO:0005886">
    <property type="term" value="C:plasma membrane"/>
    <property type="evidence" value="ECO:0007669"/>
    <property type="project" value="TreeGrafter"/>
</dbReference>
<keyword evidence="3" id="KW-0067">ATP-binding</keyword>
<feature type="domain" description="Type II secretion system protein GspE N-terminal" evidence="6">
    <location>
        <begin position="56"/>
        <end position="139"/>
    </location>
</feature>
<dbReference type="InterPro" id="IPR027417">
    <property type="entry name" value="P-loop_NTPase"/>
</dbReference>
<dbReference type="Gene3D" id="3.30.300.160">
    <property type="entry name" value="Type II secretion system, protein E, N-terminal domain"/>
    <property type="match status" value="1"/>
</dbReference>
<dbReference type="Gene3D" id="3.30.450.90">
    <property type="match status" value="1"/>
</dbReference>
<evidence type="ECO:0000313" key="8">
    <source>
        <dbReference type="Proteomes" id="UP000178820"/>
    </source>
</evidence>
<name>A0A1G2I0T1_9BACT</name>
<dbReference type="SUPFAM" id="SSF160246">
    <property type="entry name" value="EspE N-terminal domain-like"/>
    <property type="match status" value="1"/>
</dbReference>
<feature type="coiled-coil region" evidence="4">
    <location>
        <begin position="132"/>
        <end position="159"/>
    </location>
</feature>
<dbReference type="GO" id="GO:0016887">
    <property type="term" value="F:ATP hydrolysis activity"/>
    <property type="evidence" value="ECO:0007669"/>
    <property type="project" value="TreeGrafter"/>
</dbReference>
<evidence type="ECO:0000256" key="2">
    <source>
        <dbReference type="ARBA" id="ARBA00022741"/>
    </source>
</evidence>
<dbReference type="EMBL" id="MHOT01000023">
    <property type="protein sequence ID" value="OGZ68373.1"/>
    <property type="molecule type" value="Genomic_DNA"/>
</dbReference>
<evidence type="ECO:0000259" key="6">
    <source>
        <dbReference type="Pfam" id="PF05157"/>
    </source>
</evidence>
<evidence type="ECO:0000256" key="3">
    <source>
        <dbReference type="ARBA" id="ARBA00022840"/>
    </source>
</evidence>
<evidence type="ECO:0000256" key="4">
    <source>
        <dbReference type="SAM" id="Coils"/>
    </source>
</evidence>
<protein>
    <recommendedName>
        <fullName evidence="9">AAA+ ATPase domain-containing protein</fullName>
    </recommendedName>
</protein>
<dbReference type="PANTHER" id="PTHR30258">
    <property type="entry name" value="TYPE II SECRETION SYSTEM PROTEIN GSPE-RELATED"/>
    <property type="match status" value="1"/>
</dbReference>
<dbReference type="Gene3D" id="3.40.50.300">
    <property type="entry name" value="P-loop containing nucleotide triphosphate hydrolases"/>
    <property type="match status" value="1"/>
</dbReference>
<dbReference type="AlphaFoldDB" id="A0A1G2I0T1"/>
<evidence type="ECO:0008006" key="9">
    <source>
        <dbReference type="Google" id="ProtNLM"/>
    </source>
</evidence>
<evidence type="ECO:0000256" key="1">
    <source>
        <dbReference type="ARBA" id="ARBA00006611"/>
    </source>
</evidence>
<dbReference type="PANTHER" id="PTHR30258:SF1">
    <property type="entry name" value="PROTEIN TRANSPORT PROTEIN HOFB HOMOLOG"/>
    <property type="match status" value="1"/>
</dbReference>
<gene>
    <name evidence="7" type="ORF">A3D44_01750</name>
</gene>
<dbReference type="FunFam" id="3.40.50.300:FF:000398">
    <property type="entry name" value="Type IV pilus assembly ATPase PilB"/>
    <property type="match status" value="1"/>
</dbReference>
<dbReference type="Pfam" id="PF05157">
    <property type="entry name" value="MshEN"/>
    <property type="match status" value="1"/>
</dbReference>
<dbReference type="STRING" id="1802207.A3D44_01750"/>
<reference evidence="7 8" key="1">
    <citation type="journal article" date="2016" name="Nat. Commun.">
        <title>Thousands of microbial genomes shed light on interconnected biogeochemical processes in an aquifer system.</title>
        <authorList>
            <person name="Anantharaman K."/>
            <person name="Brown C.T."/>
            <person name="Hug L.A."/>
            <person name="Sharon I."/>
            <person name="Castelle C.J."/>
            <person name="Probst A.J."/>
            <person name="Thomas B.C."/>
            <person name="Singh A."/>
            <person name="Wilkins M.J."/>
            <person name="Karaoz U."/>
            <person name="Brodie E.L."/>
            <person name="Williams K.H."/>
            <person name="Hubbard S.S."/>
            <person name="Banfield J.F."/>
        </authorList>
    </citation>
    <scope>NUCLEOTIDE SEQUENCE [LARGE SCALE GENOMIC DNA]</scope>
</reference>
<dbReference type="Proteomes" id="UP000178820">
    <property type="component" value="Unassembled WGS sequence"/>
</dbReference>
<dbReference type="InterPro" id="IPR007831">
    <property type="entry name" value="T2SS_GspE_N"/>
</dbReference>
<feature type="domain" description="Bacterial type II secretion system protein E" evidence="5">
    <location>
        <begin position="174"/>
        <end position="568"/>
    </location>
</feature>
<comment type="similarity">
    <text evidence="1">Belongs to the GSP E family.</text>
</comment>
<sequence length="573" mass="63796">MKLILELYGQGIVSEDKKKELEAVLQKTSKTEEEIILEQHIVSEEALFRLKSKVINVPLMKLDTKPVAPEVLELISGAAALNYNMVPLFKKGNIVGIGMVYPENISSQNALRFLSRKENFVYEIYLVTFSDIQNVLKQYKTLEIETKKALEELKGDQKEVLGGLDQNPATFKITDDAPVIKMVMVILRHAIEGSASDIHIEPTRDRLNIRFRQDGILHLSLFLPISVHSSIVSRIKILANLKIDENRIPQDGRFSAKINGKDIDFRVATFPILYGEKVEIRVLNPSAALQSFDALGLRGRNLEVVQSALKKPYGLILSSGPTGSGKTTTLYALLRTLNQEGVNIVTVEDPIEYSIAGVNQSQIRAEIGYTFAEGLRQILRQDPNIIMVGEIRDEETAGLAINAALTGHVVLSTLHTNSAIGVIPRLIDMGVKPFLIPSTLRVAIAQRLIRVLCQKCRKKVSPSETLKQYILETLKGLPLSMKKEFNFSGALYVYEAKGCQLCNFKGYKGRMGLFEILSMTDELSDVILKDPVESSILKAAQKQGMFTMAQEGMVKVLQGETTIDEVIRVTQEK</sequence>
<dbReference type="Pfam" id="PF00437">
    <property type="entry name" value="T2SSE"/>
    <property type="match status" value="1"/>
</dbReference>
<evidence type="ECO:0000259" key="5">
    <source>
        <dbReference type="Pfam" id="PF00437"/>
    </source>
</evidence>
<accession>A0A1G2I0T1</accession>
<dbReference type="GO" id="GO:0005524">
    <property type="term" value="F:ATP binding"/>
    <property type="evidence" value="ECO:0007669"/>
    <property type="project" value="UniProtKB-KW"/>
</dbReference>
<dbReference type="InterPro" id="IPR001482">
    <property type="entry name" value="T2SS/T4SS_dom"/>
</dbReference>
<keyword evidence="4" id="KW-0175">Coiled coil</keyword>
<dbReference type="CDD" id="cd01129">
    <property type="entry name" value="PulE-GspE-like"/>
    <property type="match status" value="1"/>
</dbReference>
<dbReference type="SUPFAM" id="SSF52540">
    <property type="entry name" value="P-loop containing nucleoside triphosphate hydrolases"/>
    <property type="match status" value="1"/>
</dbReference>
<evidence type="ECO:0000313" key="7">
    <source>
        <dbReference type="EMBL" id="OGZ68373.1"/>
    </source>
</evidence>
<keyword evidence="2" id="KW-0547">Nucleotide-binding</keyword>
<dbReference type="InterPro" id="IPR037257">
    <property type="entry name" value="T2SS_E_N_sf"/>
</dbReference>